<evidence type="ECO:0008006" key="5">
    <source>
        <dbReference type="Google" id="ProtNLM"/>
    </source>
</evidence>
<dbReference type="RefSeq" id="WP_145195188.1">
    <property type="nucleotide sequence ID" value="NZ_CP036267.1"/>
</dbReference>
<proteinExistence type="predicted"/>
<evidence type="ECO:0000313" key="3">
    <source>
        <dbReference type="EMBL" id="QDT30959.1"/>
    </source>
</evidence>
<accession>A0A517QH51</accession>
<keyword evidence="4" id="KW-1185">Reference proteome</keyword>
<evidence type="ECO:0000313" key="2">
    <source>
        <dbReference type="EMBL" id="QDT30914.1"/>
    </source>
</evidence>
<sequence>MSKKKSKIHRQPISGPVDWWDAFKAAAKKDGRPLSEWVTDLCKDALPASERKKLSERTPQGRPRVEKGKEQ</sequence>
<reference evidence="3 4" key="1">
    <citation type="submission" date="2019-02" db="EMBL/GenBank/DDBJ databases">
        <title>Deep-cultivation of Planctomycetes and their phenomic and genomic characterization uncovers novel biology.</title>
        <authorList>
            <person name="Wiegand S."/>
            <person name="Jogler M."/>
            <person name="Boedeker C."/>
            <person name="Pinto D."/>
            <person name="Vollmers J."/>
            <person name="Rivas-Marin E."/>
            <person name="Kohn T."/>
            <person name="Peeters S.H."/>
            <person name="Heuer A."/>
            <person name="Rast P."/>
            <person name="Oberbeckmann S."/>
            <person name="Bunk B."/>
            <person name="Jeske O."/>
            <person name="Meyerdierks A."/>
            <person name="Storesund J.E."/>
            <person name="Kallscheuer N."/>
            <person name="Luecker S."/>
            <person name="Lage O.M."/>
            <person name="Pohl T."/>
            <person name="Merkel B.J."/>
            <person name="Hornburger P."/>
            <person name="Mueller R.-W."/>
            <person name="Bruemmer F."/>
            <person name="Labrenz M."/>
            <person name="Spormann A.M."/>
            <person name="Op den Camp H."/>
            <person name="Overmann J."/>
            <person name="Amann R."/>
            <person name="Jetten M.S.M."/>
            <person name="Mascher T."/>
            <person name="Medema M.H."/>
            <person name="Devos D.P."/>
            <person name="Kaster A.-K."/>
            <person name="Ovreas L."/>
            <person name="Rohde M."/>
            <person name="Galperin M.Y."/>
            <person name="Jogler C."/>
        </authorList>
    </citation>
    <scope>NUCLEOTIDE SEQUENCE [LARGE SCALE GENOMIC DNA]</scope>
    <source>
        <strain evidence="3 4">Mal48</strain>
    </source>
</reference>
<dbReference type="EMBL" id="CP036267">
    <property type="protein sequence ID" value="QDT30914.1"/>
    <property type="molecule type" value="Genomic_DNA"/>
</dbReference>
<name>A0A517QH51_9PLAN</name>
<dbReference type="AlphaFoldDB" id="A0A517QH51"/>
<protein>
    <recommendedName>
        <fullName evidence="5">CopG-like ribbon-helix-helix domain-containing protein</fullName>
    </recommendedName>
</protein>
<dbReference type="KEGG" id="tpol:Mal48_01880"/>
<dbReference type="KEGG" id="tpol:Mal48_01430"/>
<dbReference type="Proteomes" id="UP000315724">
    <property type="component" value="Chromosome"/>
</dbReference>
<evidence type="ECO:0000256" key="1">
    <source>
        <dbReference type="SAM" id="MobiDB-lite"/>
    </source>
</evidence>
<organism evidence="3 4">
    <name type="scientific">Thalassoglobus polymorphus</name>
    <dbReference type="NCBI Taxonomy" id="2527994"/>
    <lineage>
        <taxon>Bacteria</taxon>
        <taxon>Pseudomonadati</taxon>
        <taxon>Planctomycetota</taxon>
        <taxon>Planctomycetia</taxon>
        <taxon>Planctomycetales</taxon>
        <taxon>Planctomycetaceae</taxon>
        <taxon>Thalassoglobus</taxon>
    </lineage>
</organism>
<gene>
    <name evidence="2" type="ORF">Mal48_01430</name>
    <name evidence="3" type="ORF">Mal48_01880</name>
</gene>
<dbReference type="EMBL" id="CP036267">
    <property type="protein sequence ID" value="QDT30959.1"/>
    <property type="molecule type" value="Genomic_DNA"/>
</dbReference>
<evidence type="ECO:0000313" key="4">
    <source>
        <dbReference type="Proteomes" id="UP000315724"/>
    </source>
</evidence>
<feature type="region of interest" description="Disordered" evidence="1">
    <location>
        <begin position="48"/>
        <end position="71"/>
    </location>
</feature>